<evidence type="ECO:0000256" key="1">
    <source>
        <dbReference type="SAM" id="MobiDB-lite"/>
    </source>
</evidence>
<keyword evidence="2" id="KW-1185">Reference proteome</keyword>
<gene>
    <name evidence="3" type="primary">LOC121215266</name>
</gene>
<reference evidence="2" key="1">
    <citation type="journal article" date="2020" name="Nat. Genet.">
        <title>Genomic diversifications of five Gossypium allopolyploid species and their impact on cotton improvement.</title>
        <authorList>
            <person name="Chen Z.J."/>
            <person name="Sreedasyam A."/>
            <person name="Ando A."/>
            <person name="Song Q."/>
            <person name="De Santiago L.M."/>
            <person name="Hulse-Kemp A.M."/>
            <person name="Ding M."/>
            <person name="Ye W."/>
            <person name="Kirkbride R.C."/>
            <person name="Jenkins J."/>
            <person name="Plott C."/>
            <person name="Lovell J."/>
            <person name="Lin Y.M."/>
            <person name="Vaughn R."/>
            <person name="Liu B."/>
            <person name="Simpson S."/>
            <person name="Scheffler B.E."/>
            <person name="Wen L."/>
            <person name="Saski C.A."/>
            <person name="Grover C.E."/>
            <person name="Hu G."/>
            <person name="Conover J.L."/>
            <person name="Carlson J.W."/>
            <person name="Shu S."/>
            <person name="Boston L.B."/>
            <person name="Williams M."/>
            <person name="Peterson D.G."/>
            <person name="McGee K."/>
            <person name="Jones D.C."/>
            <person name="Wendel J.F."/>
            <person name="Stelly D.M."/>
            <person name="Grimwood J."/>
            <person name="Schmutz J."/>
        </authorList>
    </citation>
    <scope>NUCLEOTIDE SEQUENCE [LARGE SCALE GENOMIC DNA]</scope>
    <source>
        <strain evidence="2">cv. TM-1</strain>
    </source>
</reference>
<organism evidence="2 3">
    <name type="scientific">Gossypium hirsutum</name>
    <name type="common">Upland cotton</name>
    <name type="synonym">Gossypium mexicanum</name>
    <dbReference type="NCBI Taxonomy" id="3635"/>
    <lineage>
        <taxon>Eukaryota</taxon>
        <taxon>Viridiplantae</taxon>
        <taxon>Streptophyta</taxon>
        <taxon>Embryophyta</taxon>
        <taxon>Tracheophyta</taxon>
        <taxon>Spermatophyta</taxon>
        <taxon>Magnoliopsida</taxon>
        <taxon>eudicotyledons</taxon>
        <taxon>Gunneridae</taxon>
        <taxon>Pentapetalae</taxon>
        <taxon>rosids</taxon>
        <taxon>malvids</taxon>
        <taxon>Malvales</taxon>
        <taxon>Malvaceae</taxon>
        <taxon>Malvoideae</taxon>
        <taxon>Gossypium</taxon>
    </lineage>
</organism>
<sequence>MADDGRKTPAARSRPTPRGRAPFAGHRPPHRSPDAGDDAAVRGGRKTKKAPFFSFLRIESRSGVRKAEIPAKRAKIERDLSVLPLSTAAGNRCGKRHGGGRQHGRVGVVLVADNMGEWEEASGSLGFWDWAWMLG</sequence>
<protein>
    <submittedName>
        <fullName evidence="3">Uncharacterized protein isoform X1</fullName>
    </submittedName>
</protein>
<proteinExistence type="predicted"/>
<reference evidence="3" key="2">
    <citation type="submission" date="2025-08" db="UniProtKB">
        <authorList>
            <consortium name="RefSeq"/>
        </authorList>
    </citation>
    <scope>IDENTIFICATION</scope>
</reference>
<evidence type="ECO:0000313" key="3">
    <source>
        <dbReference type="RefSeq" id="XP_040945464.1"/>
    </source>
</evidence>
<dbReference type="GeneID" id="121215266"/>
<name>A0ABM2ZS39_GOSHI</name>
<accession>A0ABM2ZS39</accession>
<dbReference type="RefSeq" id="XP_040945464.1">
    <property type="nucleotide sequence ID" value="XM_041089530.1"/>
</dbReference>
<evidence type="ECO:0000313" key="2">
    <source>
        <dbReference type="Proteomes" id="UP000818029"/>
    </source>
</evidence>
<feature type="region of interest" description="Disordered" evidence="1">
    <location>
        <begin position="1"/>
        <end position="46"/>
    </location>
</feature>
<dbReference type="Proteomes" id="UP000818029">
    <property type="component" value="Chromosome D03"/>
</dbReference>